<dbReference type="Gene3D" id="1.20.1280.50">
    <property type="match status" value="1"/>
</dbReference>
<gene>
    <name evidence="2" type="ORF">POM88_026306</name>
</gene>
<comment type="caution">
    <text evidence="2">The sequence shown here is derived from an EMBL/GenBank/DDBJ whole genome shotgun (WGS) entry which is preliminary data.</text>
</comment>
<dbReference type="Pfam" id="PF07734">
    <property type="entry name" value="FBA_1"/>
    <property type="match status" value="1"/>
</dbReference>
<dbReference type="InterPro" id="IPR017451">
    <property type="entry name" value="F-box-assoc_interact_dom"/>
</dbReference>
<accession>A0AAD8MNR7</accession>
<name>A0AAD8MNR7_9APIA</name>
<evidence type="ECO:0000259" key="1">
    <source>
        <dbReference type="PROSITE" id="PS50181"/>
    </source>
</evidence>
<dbReference type="SUPFAM" id="SSF81383">
    <property type="entry name" value="F-box domain"/>
    <property type="match status" value="1"/>
</dbReference>
<organism evidence="2 3">
    <name type="scientific">Heracleum sosnowskyi</name>
    <dbReference type="NCBI Taxonomy" id="360622"/>
    <lineage>
        <taxon>Eukaryota</taxon>
        <taxon>Viridiplantae</taxon>
        <taxon>Streptophyta</taxon>
        <taxon>Embryophyta</taxon>
        <taxon>Tracheophyta</taxon>
        <taxon>Spermatophyta</taxon>
        <taxon>Magnoliopsida</taxon>
        <taxon>eudicotyledons</taxon>
        <taxon>Gunneridae</taxon>
        <taxon>Pentapetalae</taxon>
        <taxon>asterids</taxon>
        <taxon>campanulids</taxon>
        <taxon>Apiales</taxon>
        <taxon>Apiaceae</taxon>
        <taxon>Apioideae</taxon>
        <taxon>apioid superclade</taxon>
        <taxon>Tordylieae</taxon>
        <taxon>Tordyliinae</taxon>
        <taxon>Heracleum</taxon>
    </lineage>
</organism>
<reference evidence="2" key="1">
    <citation type="submission" date="2023-02" db="EMBL/GenBank/DDBJ databases">
        <title>Genome of toxic invasive species Heracleum sosnowskyi carries increased number of genes despite the absence of recent whole-genome duplications.</title>
        <authorList>
            <person name="Schelkunov M."/>
            <person name="Shtratnikova V."/>
            <person name="Makarenko M."/>
            <person name="Klepikova A."/>
            <person name="Omelchenko D."/>
            <person name="Novikova G."/>
            <person name="Obukhova E."/>
            <person name="Bogdanov V."/>
            <person name="Penin A."/>
            <person name="Logacheva M."/>
        </authorList>
    </citation>
    <scope>NUCLEOTIDE SEQUENCE</scope>
    <source>
        <strain evidence="2">Hsosn_3</strain>
        <tissue evidence="2">Leaf</tissue>
    </source>
</reference>
<evidence type="ECO:0000313" key="2">
    <source>
        <dbReference type="EMBL" id="KAK1379562.1"/>
    </source>
</evidence>
<sequence>MMSAVSVNETNDDLFYNIPDFLLSEILKRLPVKELLRCRCVQKSWFNLITAPDFIKLHLKYHHRDAYLLFRSNYRFYHLRYNDEQCKEFVRLKPPASVGFSEYQSCWAQVSNGLICLSERLYVLGYERTVFLWNPLIQKQKPLPPLDLSQFTGGAKPLIHWSALAFGYVPSIHDYLFVRILYCLNTSLRDSLIICVFSLNTNSWKTNLVQFNHLQIDFFDHNESLFLNGIAYWRVKEFYVDPYVMYFDSFNGTIGFIPFPHVTDHHCLRQFDQSLALFLEDSESNVFHMWLLKRGKDDSSWSWENMINVTLPMSLSPRVLGVRNNTQLLLMSKSDQLQHVLYSYDPVNNKLKGFVQSFEHWYTPEELKRYHEKEPLLIKQFLGSLALLDTD</sequence>
<feature type="domain" description="F-box" evidence="1">
    <location>
        <begin position="12"/>
        <end position="57"/>
    </location>
</feature>
<dbReference type="InterPro" id="IPR006527">
    <property type="entry name" value="F-box-assoc_dom_typ1"/>
</dbReference>
<dbReference type="NCBIfam" id="TIGR01640">
    <property type="entry name" value="F_box_assoc_1"/>
    <property type="match status" value="1"/>
</dbReference>
<dbReference type="InterPro" id="IPR036047">
    <property type="entry name" value="F-box-like_dom_sf"/>
</dbReference>
<dbReference type="PANTHER" id="PTHR31672">
    <property type="entry name" value="BNACNNG10540D PROTEIN"/>
    <property type="match status" value="1"/>
</dbReference>
<dbReference type="InterPro" id="IPR050796">
    <property type="entry name" value="SCF_F-box_component"/>
</dbReference>
<dbReference type="Pfam" id="PF00646">
    <property type="entry name" value="F-box"/>
    <property type="match status" value="1"/>
</dbReference>
<protein>
    <recommendedName>
        <fullName evidence="1">F-box domain-containing protein</fullName>
    </recommendedName>
</protein>
<dbReference type="EMBL" id="JAUIZM010000006">
    <property type="protein sequence ID" value="KAK1379562.1"/>
    <property type="molecule type" value="Genomic_DNA"/>
</dbReference>
<dbReference type="PROSITE" id="PS50181">
    <property type="entry name" value="FBOX"/>
    <property type="match status" value="1"/>
</dbReference>
<dbReference type="AlphaFoldDB" id="A0AAD8MNR7"/>
<dbReference type="CDD" id="cd22157">
    <property type="entry name" value="F-box_AtFBW1-like"/>
    <property type="match status" value="1"/>
</dbReference>
<reference evidence="2" key="2">
    <citation type="submission" date="2023-05" db="EMBL/GenBank/DDBJ databases">
        <authorList>
            <person name="Schelkunov M.I."/>
        </authorList>
    </citation>
    <scope>NUCLEOTIDE SEQUENCE</scope>
    <source>
        <strain evidence="2">Hsosn_3</strain>
        <tissue evidence="2">Leaf</tissue>
    </source>
</reference>
<dbReference type="SMART" id="SM00256">
    <property type="entry name" value="FBOX"/>
    <property type="match status" value="1"/>
</dbReference>
<proteinExistence type="predicted"/>
<dbReference type="Proteomes" id="UP001237642">
    <property type="component" value="Unassembled WGS sequence"/>
</dbReference>
<evidence type="ECO:0000313" key="3">
    <source>
        <dbReference type="Proteomes" id="UP001237642"/>
    </source>
</evidence>
<dbReference type="InterPro" id="IPR001810">
    <property type="entry name" value="F-box_dom"/>
</dbReference>
<dbReference type="PANTHER" id="PTHR31672:SF13">
    <property type="entry name" value="F-BOX PROTEIN CPR30-LIKE"/>
    <property type="match status" value="1"/>
</dbReference>
<keyword evidence="3" id="KW-1185">Reference proteome</keyword>